<feature type="transmembrane region" description="Helical" evidence="1">
    <location>
        <begin position="286"/>
        <end position="310"/>
    </location>
</feature>
<keyword evidence="1" id="KW-0812">Transmembrane</keyword>
<dbReference type="Pfam" id="PF20151">
    <property type="entry name" value="DUF6533"/>
    <property type="match status" value="1"/>
</dbReference>
<dbReference type="InterPro" id="IPR045340">
    <property type="entry name" value="DUF6533"/>
</dbReference>
<gene>
    <name evidence="3" type="ORF">LACBIDRAFT_327780</name>
</gene>
<accession>B0DCT6</accession>
<dbReference type="HOGENOM" id="CLU_035509_11_3_1"/>
<evidence type="ECO:0000256" key="1">
    <source>
        <dbReference type="SAM" id="Phobius"/>
    </source>
</evidence>
<feature type="transmembrane region" description="Helical" evidence="1">
    <location>
        <begin position="316"/>
        <end position="336"/>
    </location>
</feature>
<dbReference type="Proteomes" id="UP000001194">
    <property type="component" value="Unassembled WGS sequence"/>
</dbReference>
<dbReference type="RefSeq" id="XP_001881741.1">
    <property type="nucleotide sequence ID" value="XM_001881706.1"/>
</dbReference>
<reference evidence="3 4" key="1">
    <citation type="journal article" date="2008" name="Nature">
        <title>The genome of Laccaria bicolor provides insights into mycorrhizal symbiosis.</title>
        <authorList>
            <person name="Martin F."/>
            <person name="Aerts A."/>
            <person name="Ahren D."/>
            <person name="Brun A."/>
            <person name="Danchin E.G.J."/>
            <person name="Duchaussoy F."/>
            <person name="Gibon J."/>
            <person name="Kohler A."/>
            <person name="Lindquist E."/>
            <person name="Pereda V."/>
            <person name="Salamov A."/>
            <person name="Shapiro H.J."/>
            <person name="Wuyts J."/>
            <person name="Blaudez D."/>
            <person name="Buee M."/>
            <person name="Brokstein P."/>
            <person name="Canbaeck B."/>
            <person name="Cohen D."/>
            <person name="Courty P.E."/>
            <person name="Coutinho P.M."/>
            <person name="Delaruelle C."/>
            <person name="Detter J.C."/>
            <person name="Deveau A."/>
            <person name="DiFazio S."/>
            <person name="Duplessis S."/>
            <person name="Fraissinet-Tachet L."/>
            <person name="Lucic E."/>
            <person name="Frey-Klett P."/>
            <person name="Fourrey C."/>
            <person name="Feussner I."/>
            <person name="Gay G."/>
            <person name="Grimwood J."/>
            <person name="Hoegger P.J."/>
            <person name="Jain P."/>
            <person name="Kilaru S."/>
            <person name="Labbe J."/>
            <person name="Lin Y.C."/>
            <person name="Legue V."/>
            <person name="Le Tacon F."/>
            <person name="Marmeisse R."/>
            <person name="Melayah D."/>
            <person name="Montanini B."/>
            <person name="Muratet M."/>
            <person name="Nehls U."/>
            <person name="Niculita-Hirzel H."/>
            <person name="Oudot-Le Secq M.P."/>
            <person name="Peter M."/>
            <person name="Quesneville H."/>
            <person name="Rajashekar B."/>
            <person name="Reich M."/>
            <person name="Rouhier N."/>
            <person name="Schmutz J."/>
            <person name="Yin T."/>
            <person name="Chalot M."/>
            <person name="Henrissat B."/>
            <person name="Kuees U."/>
            <person name="Lucas S."/>
            <person name="Van de Peer Y."/>
            <person name="Podila G.K."/>
            <person name="Polle A."/>
            <person name="Pukkila P.J."/>
            <person name="Richardson P.M."/>
            <person name="Rouze P."/>
            <person name="Sanders I.R."/>
            <person name="Stajich J.E."/>
            <person name="Tunlid A."/>
            <person name="Tuskan G."/>
            <person name="Grigoriev I.V."/>
        </authorList>
    </citation>
    <scope>NUCLEOTIDE SEQUENCE [LARGE SCALE GENOMIC DNA]</scope>
    <source>
        <strain evidence="4">S238N-H82 / ATCC MYA-4686</strain>
    </source>
</reference>
<keyword evidence="1" id="KW-1133">Transmembrane helix</keyword>
<feature type="transmembrane region" description="Helical" evidence="1">
    <location>
        <begin position="120"/>
        <end position="139"/>
    </location>
</feature>
<dbReference type="InParanoid" id="B0DCT6"/>
<name>B0DCT6_LACBS</name>
<evidence type="ECO:0000313" key="4">
    <source>
        <dbReference type="Proteomes" id="UP000001194"/>
    </source>
</evidence>
<dbReference type="AlphaFoldDB" id="B0DCT6"/>
<feature type="transmembrane region" description="Helical" evidence="1">
    <location>
        <begin position="180"/>
        <end position="199"/>
    </location>
</feature>
<organism evidence="4">
    <name type="scientific">Laccaria bicolor (strain S238N-H82 / ATCC MYA-4686)</name>
    <name type="common">Bicoloured deceiver</name>
    <name type="synonym">Laccaria laccata var. bicolor</name>
    <dbReference type="NCBI Taxonomy" id="486041"/>
    <lineage>
        <taxon>Eukaryota</taxon>
        <taxon>Fungi</taxon>
        <taxon>Dikarya</taxon>
        <taxon>Basidiomycota</taxon>
        <taxon>Agaricomycotina</taxon>
        <taxon>Agaricomycetes</taxon>
        <taxon>Agaricomycetidae</taxon>
        <taxon>Agaricales</taxon>
        <taxon>Agaricineae</taxon>
        <taxon>Hydnangiaceae</taxon>
        <taxon>Laccaria</taxon>
    </lineage>
</organism>
<dbReference type="OrthoDB" id="3341843at2759"/>
<dbReference type="EMBL" id="DS547104">
    <property type="protein sequence ID" value="EDR07349.1"/>
    <property type="molecule type" value="Genomic_DNA"/>
</dbReference>
<sequence>MCISEATTFLGDRLDRSTEVLINQSLWKHDLPGKPTRDRLAHQRPSAQVSEDTGRPYINLLCRIRIHTFFLSVLNAIRSTFRSLPDILVSAASFLTYDYLLNFNREVTLIWYSPWTYTKVLYFIVRYLPFIDIVFLLRFQLVLGLTKDDCGWIFPAVSWLTTVSTFSAEGKHLSSTSLPIIVSEHILAVIMMIRTWAVWQRDKRIAAVFGALCCAYIGLAVSGNIGFVNSIILADPPYPGFRGCLVLGAANSLTNTYITLVVMEFLRKGGIGNRLSQIIHRDVGSIMNYVVTPFSHLLLLVQLLIIGLLWTQLDLHFSFVPVCMALYSSLTTRVLLNIREVARGGRSLESGATTQLHDYTLPLAFHSRTQDTTTTETK</sequence>
<keyword evidence="1" id="KW-0472">Membrane</keyword>
<dbReference type="KEGG" id="lbc:LACBIDRAFT_327780"/>
<keyword evidence="4" id="KW-1185">Reference proteome</keyword>
<dbReference type="GeneID" id="6077440"/>
<feature type="transmembrane region" description="Helical" evidence="1">
    <location>
        <begin position="206"/>
        <end position="233"/>
    </location>
</feature>
<feature type="transmembrane region" description="Helical" evidence="1">
    <location>
        <begin position="245"/>
        <end position="266"/>
    </location>
</feature>
<protein>
    <submittedName>
        <fullName evidence="3">Predicted protein</fullName>
    </submittedName>
</protein>
<proteinExistence type="predicted"/>
<evidence type="ECO:0000313" key="3">
    <source>
        <dbReference type="EMBL" id="EDR07349.1"/>
    </source>
</evidence>
<evidence type="ECO:0000259" key="2">
    <source>
        <dbReference type="Pfam" id="PF20151"/>
    </source>
</evidence>
<feature type="domain" description="DUF6533" evidence="2">
    <location>
        <begin position="88"/>
        <end position="131"/>
    </location>
</feature>